<dbReference type="PANTHER" id="PTHR30217:SF11">
    <property type="entry name" value="UBIQUINONE BIOSYNTHESIS PROTEIN UBIV"/>
    <property type="match status" value="1"/>
</dbReference>
<dbReference type="GO" id="GO:0051539">
    <property type="term" value="F:4 iron, 4 sulfur cluster binding"/>
    <property type="evidence" value="ECO:0007669"/>
    <property type="project" value="UniProtKB-UniRule"/>
</dbReference>
<keyword evidence="1" id="KW-0408">Iron</keyword>
<dbReference type="EMBL" id="JAGSPM010000001">
    <property type="protein sequence ID" value="MBR7745200.1"/>
    <property type="molecule type" value="Genomic_DNA"/>
</dbReference>
<name>A0A941DD02_9BURK</name>
<keyword evidence="1" id="KW-0831">Ubiquinone biosynthesis</keyword>
<feature type="binding site" evidence="1">
    <location>
        <position position="193"/>
    </location>
    <ligand>
        <name>[4Fe-4S] cluster</name>
        <dbReference type="ChEBI" id="CHEBI:49883"/>
    </ligand>
</feature>
<proteinExistence type="inferred from homology"/>
<accession>A0A941DD02</accession>
<dbReference type="InterPro" id="IPR043693">
    <property type="entry name" value="UbiV"/>
</dbReference>
<dbReference type="NCBIfam" id="NF011991">
    <property type="entry name" value="PRK15447.1"/>
    <property type="match status" value="1"/>
</dbReference>
<dbReference type="HAMAP" id="MF_02233">
    <property type="entry name" value="UbiV"/>
    <property type="match status" value="1"/>
</dbReference>
<reference evidence="2 3" key="1">
    <citation type="submission" date="2021-04" db="EMBL/GenBank/DDBJ databases">
        <title>novel species isolated from subtropical streams in China.</title>
        <authorList>
            <person name="Lu H."/>
        </authorList>
    </citation>
    <scope>NUCLEOTIDE SEQUENCE [LARGE SCALE GENOMIC DNA]</scope>
    <source>
        <strain evidence="2 3">BYS107W</strain>
    </source>
</reference>
<feature type="binding site" evidence="1">
    <location>
        <position position="176"/>
    </location>
    <ligand>
        <name>[4Fe-4S] cluster</name>
        <dbReference type="ChEBI" id="CHEBI:49883"/>
    </ligand>
</feature>
<feature type="binding site" evidence="1">
    <location>
        <position position="39"/>
    </location>
    <ligand>
        <name>[4Fe-4S] cluster</name>
        <dbReference type="ChEBI" id="CHEBI:49883"/>
    </ligand>
</feature>
<evidence type="ECO:0000313" key="3">
    <source>
        <dbReference type="Proteomes" id="UP000680158"/>
    </source>
</evidence>
<comment type="similarity">
    <text evidence="1">Belongs to the peptidase U32 family. UbiV subfamily.</text>
</comment>
<keyword evidence="1" id="KW-0479">Metal-binding</keyword>
<comment type="cofactor">
    <cofactor evidence="1">
        <name>[4Fe-4S] cluster</name>
        <dbReference type="ChEBI" id="CHEBI:49883"/>
    </cofactor>
</comment>
<evidence type="ECO:0000256" key="1">
    <source>
        <dbReference type="HAMAP-Rule" id="MF_02233"/>
    </source>
</evidence>
<comment type="caution">
    <text evidence="2">The sequence shown here is derived from an EMBL/GenBank/DDBJ whole genome shotgun (WGS) entry which is preliminary data.</text>
</comment>
<gene>
    <name evidence="1" type="primary">ubiV</name>
    <name evidence="2" type="ORF">KDM92_01290</name>
</gene>
<keyword evidence="1" id="KW-0411">Iron-sulfur</keyword>
<organism evidence="2 3">
    <name type="scientific">Undibacterium baiyunense</name>
    <dbReference type="NCBI Taxonomy" id="2828731"/>
    <lineage>
        <taxon>Bacteria</taxon>
        <taxon>Pseudomonadati</taxon>
        <taxon>Pseudomonadota</taxon>
        <taxon>Betaproteobacteria</taxon>
        <taxon>Burkholderiales</taxon>
        <taxon>Oxalobacteraceae</taxon>
        <taxon>Undibacterium</taxon>
    </lineage>
</organism>
<sequence>MKLSLAPLSYYWSKEATMQFYVEAMNWPVDIIYLGEVVCSRRHVMRLPDWIGLAKACRDAGKQVVLSSLTLIDNEADRRAMHKLIDAAVAEDFLIEANDFSAVRAMQGRPFVAGPHLNVYHTGTLDWLRELGAMRFTPPIELGGADLAVLQAQRPVGLETEVQVWGRMALAFSSRCFTARHHRLRKDSCEFRCEHYPDGLALQTREHSDFLTINGIQTQSANCLDLSAQIPALKNLQVDILRLQVQSNHMEKIVHAFDTARRREQAAVIEPAFLPPQSERCNGYWNGSSGMQWQTIPIHAN</sequence>
<protein>
    <recommendedName>
        <fullName evidence="1">Ubiquinone biosynthesis protein UbiV</fullName>
    </recommendedName>
</protein>
<dbReference type="InterPro" id="IPR051454">
    <property type="entry name" value="RNA/ubiquinone_mod_enzymes"/>
</dbReference>
<dbReference type="RefSeq" id="WP_212682657.1">
    <property type="nucleotide sequence ID" value="NZ_JAGSPM010000001.1"/>
</dbReference>
<comment type="pathway">
    <text evidence="1">Cofactor biosynthesis; ubiquinone biosynthesis.</text>
</comment>
<dbReference type="AlphaFoldDB" id="A0A941DD02"/>
<keyword evidence="1" id="KW-0004">4Fe-4S</keyword>
<feature type="binding site" evidence="1">
    <location>
        <position position="189"/>
    </location>
    <ligand>
        <name>[4Fe-4S] cluster</name>
        <dbReference type="ChEBI" id="CHEBI:49883"/>
    </ligand>
</feature>
<comment type="subunit">
    <text evidence="1">Forms a heterodimer with UbiU.</text>
</comment>
<dbReference type="GO" id="GO:0046872">
    <property type="term" value="F:metal ion binding"/>
    <property type="evidence" value="ECO:0007669"/>
    <property type="project" value="UniProtKB-KW"/>
</dbReference>
<evidence type="ECO:0000313" key="2">
    <source>
        <dbReference type="EMBL" id="MBR7745200.1"/>
    </source>
</evidence>
<dbReference type="Pfam" id="PF01136">
    <property type="entry name" value="Peptidase_U32"/>
    <property type="match status" value="1"/>
</dbReference>
<comment type="function">
    <text evidence="1">Required for O(2)-independent ubiquinone (coenzyme Q) biosynthesis. Together with UbiU, is essential for the C6-hydroxylation reaction in the oxygen-independent ubiquinone biosynthesis pathway.</text>
</comment>
<dbReference type="PANTHER" id="PTHR30217">
    <property type="entry name" value="PEPTIDASE U32 FAMILY"/>
    <property type="match status" value="1"/>
</dbReference>
<dbReference type="Proteomes" id="UP000680158">
    <property type="component" value="Unassembled WGS sequence"/>
</dbReference>
<dbReference type="GO" id="GO:0006744">
    <property type="term" value="P:ubiquinone biosynthetic process"/>
    <property type="evidence" value="ECO:0007669"/>
    <property type="project" value="UniProtKB-UniRule"/>
</dbReference>
<dbReference type="InterPro" id="IPR001539">
    <property type="entry name" value="Peptidase_U32"/>
</dbReference>
<keyword evidence="3" id="KW-1185">Reference proteome</keyword>